<dbReference type="OrthoDB" id="8353433at2"/>
<protein>
    <recommendedName>
        <fullName evidence="4">Glycosyltransferase RgtA/B/C/D-like domain-containing protein</fullName>
    </recommendedName>
</protein>
<dbReference type="AlphaFoldDB" id="A0A3P1BCI4"/>
<dbReference type="Proteomes" id="UP000271925">
    <property type="component" value="Unassembled WGS sequence"/>
</dbReference>
<name>A0A3P1BCI4_9BACT</name>
<proteinExistence type="predicted"/>
<feature type="transmembrane region" description="Helical" evidence="1">
    <location>
        <begin position="163"/>
        <end position="183"/>
    </location>
</feature>
<dbReference type="RefSeq" id="WP_124878686.1">
    <property type="nucleotide sequence ID" value="NZ_RQJO01000015.1"/>
</dbReference>
<feature type="transmembrane region" description="Helical" evidence="1">
    <location>
        <begin position="22"/>
        <end position="40"/>
    </location>
</feature>
<evidence type="ECO:0000313" key="3">
    <source>
        <dbReference type="Proteomes" id="UP000271925"/>
    </source>
</evidence>
<feature type="transmembrane region" description="Helical" evidence="1">
    <location>
        <begin position="392"/>
        <end position="413"/>
    </location>
</feature>
<organism evidence="2 3">
    <name type="scientific">Larkinella rosea</name>
    <dbReference type="NCBI Taxonomy" id="2025312"/>
    <lineage>
        <taxon>Bacteria</taxon>
        <taxon>Pseudomonadati</taxon>
        <taxon>Bacteroidota</taxon>
        <taxon>Cytophagia</taxon>
        <taxon>Cytophagales</taxon>
        <taxon>Spirosomataceae</taxon>
        <taxon>Larkinella</taxon>
    </lineage>
</organism>
<evidence type="ECO:0000256" key="1">
    <source>
        <dbReference type="SAM" id="Phobius"/>
    </source>
</evidence>
<comment type="caution">
    <text evidence="2">The sequence shown here is derived from an EMBL/GenBank/DDBJ whole genome shotgun (WGS) entry which is preliminary data.</text>
</comment>
<keyword evidence="1" id="KW-0472">Membrane</keyword>
<feature type="transmembrane region" description="Helical" evidence="1">
    <location>
        <begin position="326"/>
        <end position="348"/>
    </location>
</feature>
<evidence type="ECO:0000313" key="2">
    <source>
        <dbReference type="EMBL" id="RRA98817.1"/>
    </source>
</evidence>
<feature type="transmembrane region" description="Helical" evidence="1">
    <location>
        <begin position="292"/>
        <end position="314"/>
    </location>
</feature>
<feature type="transmembrane region" description="Helical" evidence="1">
    <location>
        <begin position="111"/>
        <end position="129"/>
    </location>
</feature>
<keyword evidence="1" id="KW-1133">Transmembrane helix</keyword>
<keyword evidence="3" id="KW-1185">Reference proteome</keyword>
<evidence type="ECO:0008006" key="4">
    <source>
        <dbReference type="Google" id="ProtNLM"/>
    </source>
</evidence>
<sequence>MRSISSPGFLPVLPATVAYRRIGWLFTIAWGAFIIFRRLLREGMWSDGLIYASIARNMAIGKGSFWSPVFAHSFYLPYNQTEVFYEHPPLQFYLQSWFFRFLGDSYATERIYCFVVILLIITLMVQLWWRMVPADHPLHRFEWLPVLILFTCRLTEWTYAQNYLDATMSLFCLLTVNYTIAGWQTPKRSLLKASGAVLALFAAFLTKGPVALHVLAVPGLLGLAYYWPVKIGPAFRWTFLLVGGFGLLLTLVLLYDPARLFLQSYFNQQVLAALSNKREVIPTTAGFFGRAFILKIVVINSAPALVLMGILWVLNRFGFKTKASVSPLSGMIRFYAALCLTSTLPIMATTKQFDYYVVPALPYLSLGLAAWIGPQLLTAIQAMKLSLRRLRVIRTVGGLACVTTVLYGIAIAGTPYHSYRAILSDVTKIGSIVSPGLQLGVCPEIMADPLLHGYMQRYHQLELTTLNTKPVFFLTNERCEPSRQLAQSGYQPMAVPLKRYSLYRRSTPVSPTKRQ</sequence>
<dbReference type="EMBL" id="RQJO01000015">
    <property type="protein sequence ID" value="RRA98817.1"/>
    <property type="molecule type" value="Genomic_DNA"/>
</dbReference>
<accession>A0A3P1BCI4</accession>
<feature type="transmembrane region" description="Helical" evidence="1">
    <location>
        <begin position="360"/>
        <end position="380"/>
    </location>
</feature>
<gene>
    <name evidence="2" type="ORF">EHT25_27895</name>
</gene>
<reference evidence="2 3" key="1">
    <citation type="submission" date="2018-11" db="EMBL/GenBank/DDBJ databases">
        <authorList>
            <person name="Zhou Z."/>
            <person name="Wang G."/>
        </authorList>
    </citation>
    <scope>NUCLEOTIDE SEQUENCE [LARGE SCALE GENOMIC DNA]</scope>
    <source>
        <strain evidence="2 3">KCTC52004</strain>
    </source>
</reference>
<keyword evidence="1" id="KW-0812">Transmembrane</keyword>
<feature type="transmembrane region" description="Helical" evidence="1">
    <location>
        <begin position="234"/>
        <end position="255"/>
    </location>
</feature>